<dbReference type="NCBIfam" id="TIGR01168">
    <property type="entry name" value="YSIRK_signal"/>
    <property type="match status" value="1"/>
</dbReference>
<evidence type="ECO:0000256" key="2">
    <source>
        <dbReference type="ARBA" id="ARBA00022525"/>
    </source>
</evidence>
<dbReference type="Pfam" id="PF00746">
    <property type="entry name" value="Gram_pos_anchor"/>
    <property type="match status" value="1"/>
</dbReference>
<keyword evidence="7" id="KW-0812">Transmembrane</keyword>
<dbReference type="Gene3D" id="1.20.140.130">
    <property type="match status" value="1"/>
</dbReference>
<feature type="compositionally biased region" description="Basic and acidic residues" evidence="6">
    <location>
        <begin position="270"/>
        <end position="290"/>
    </location>
</feature>
<dbReference type="InterPro" id="IPR031792">
    <property type="entry name" value="GAG_BD"/>
</dbReference>
<dbReference type="Pfam" id="PF16828">
    <property type="entry name" value="GAGBD"/>
    <property type="match status" value="1"/>
</dbReference>
<evidence type="ECO:0000313" key="12">
    <source>
        <dbReference type="Proteomes" id="UP000215185"/>
    </source>
</evidence>
<dbReference type="AlphaFoldDB" id="A0A239SU07"/>
<evidence type="ECO:0000259" key="9">
    <source>
        <dbReference type="PROSITE" id="PS50847"/>
    </source>
</evidence>
<protein>
    <submittedName>
        <fullName evidence="11">LPXTG cell wall surface protein</fullName>
    </submittedName>
</protein>
<name>A0A239SU07_9STRE</name>
<evidence type="ECO:0000256" key="1">
    <source>
        <dbReference type="ARBA" id="ARBA00022512"/>
    </source>
</evidence>
<evidence type="ECO:0000313" key="11">
    <source>
        <dbReference type="EMBL" id="SNU88910.1"/>
    </source>
</evidence>
<organism evidence="11 12">
    <name type="scientific">Streptococcus merionis</name>
    <dbReference type="NCBI Taxonomy" id="400065"/>
    <lineage>
        <taxon>Bacteria</taxon>
        <taxon>Bacillati</taxon>
        <taxon>Bacillota</taxon>
        <taxon>Bacilli</taxon>
        <taxon>Lactobacillales</taxon>
        <taxon>Streptococcaceae</taxon>
        <taxon>Streptococcus</taxon>
    </lineage>
</organism>
<evidence type="ECO:0000256" key="7">
    <source>
        <dbReference type="SAM" id="Phobius"/>
    </source>
</evidence>
<evidence type="ECO:0000256" key="6">
    <source>
        <dbReference type="SAM" id="MobiDB-lite"/>
    </source>
</evidence>
<dbReference type="Pfam" id="PF04650">
    <property type="entry name" value="YSIRK_signal"/>
    <property type="match status" value="1"/>
</dbReference>
<feature type="domain" description="G5" evidence="10">
    <location>
        <begin position="969"/>
        <end position="1049"/>
    </location>
</feature>
<feature type="transmembrane region" description="Helical" evidence="7">
    <location>
        <begin position="1194"/>
        <end position="1214"/>
    </location>
</feature>
<dbReference type="RefSeq" id="WP_169850522.1">
    <property type="nucleotide sequence ID" value="NZ_LT906439.1"/>
</dbReference>
<dbReference type="SMART" id="SM01208">
    <property type="entry name" value="G5"/>
    <property type="match status" value="3"/>
</dbReference>
<feature type="compositionally biased region" description="Polar residues" evidence="6">
    <location>
        <begin position="1165"/>
        <end position="1178"/>
    </location>
</feature>
<keyword evidence="3 8" id="KW-0732">Signal</keyword>
<sequence length="1222" mass="138381">MKSQRDLRYSIRKLKCGVGSIAVAMVVFSANSTALATTMEQPSASEVVMSSSDKMEADSTLSDEVAVKEELSPTSEIIPVEEPTTTENQEPKEADLPKEPETVTLTQEPAEPLPVAEARSAGREKTDKELREESQKLFLQYLYQRVQELRDVDYEQYGTTKNLDSSKNLDNVFASSNKDNTDLSVAMAGYVDSIVKARGQESEGKKNFSDYIQKDYREASSKGLKELEEKINGHSSASEELKKTYIHRIGKVTSLVELYKTIPEEFEREVEKQKLEKDKKETVPSEKDQPQGDAPANPDQEQPQGDDSGSSDKEEQPQKEKPADQDKIAEYKKLFEQAKELAEVDGSYKNALGDSPGTSLEETLDKSGVTDMELAEAFLSFINYANGHKENNGSQLTDVEKAKQKLSTDYQTELQKAIKAETDKINKSSASEGLKKKYNELLKKETKLTRAYKEIPGQFDKALVQEQKAELQKEIEKATQKVYQTAYLKNKDSYVSQLEKVSSKDEITNILKQVEEAAKKDKADFEAAEKVRKEIKDFKYLTQEQKNGYSTELEEKTKEEAAKILERAKNENLQGLIQAGQGLIKELQSELAEVEKLPKAPDTDDYNEQHGLWEYFSKLGKDQINNFKQFAVKPSLDIFAKIEKTYKDLIDFGYQLRIEDYTRQVAEYRKKYSGHLKIEELFKKHIKQTPSTNYGSQFGHDLRFYFEQELTPAFQKIQQLVNNLDKKAEGAQKLEKLIAEYAEKPKARELMKALEEREALIKVANEEIGGFDKLIDKYVKDAEDAVATYNKEYQMYLEVLKKGQEAMRSDIGRLRALKNEKATELANELEREVTYLATAELSGDFDYKTFIPENVAKVKKQVDDFIAEYERTHRPLTPLEPAIVETTEIQKEAIDYLKQEIPANDLEKGKRRVKVVGQKGEKEITYKVRKRGDQVLSRDKVNEKITKEAVTEVIEVGTKEVKPSQPKPHTPEIKTQKKREVEIPFETKQVENKDLPKGQTRVKQEGKVGIRTIVEEITTKDGKVVSRKTIIDEVTTQPIARIIEVGTKVETPLEIVESEETETQDIAYETKEVSNPNLPKGQRKVTTPGQKGQKTITYKVKKQGDKVISREKISEQVIKAPVTEVVEVGTKEVKPVPSKPETKTQQEKNEMGTKEPEKMAPEMAQKSQKQVSSGTQKGSSDKTPKKQLPNTGEATSVFVALGSVLLILVVSLIIQKKKKSEK</sequence>
<evidence type="ECO:0000256" key="3">
    <source>
        <dbReference type="ARBA" id="ARBA00022729"/>
    </source>
</evidence>
<keyword evidence="4" id="KW-0572">Peptidoglycan-anchor</keyword>
<dbReference type="Proteomes" id="UP000215185">
    <property type="component" value="Chromosome 1"/>
</dbReference>
<reference evidence="11 12" key="1">
    <citation type="submission" date="2017-06" db="EMBL/GenBank/DDBJ databases">
        <authorList>
            <consortium name="Pathogen Informatics"/>
        </authorList>
    </citation>
    <scope>NUCLEOTIDE SEQUENCE [LARGE SCALE GENOMIC DNA]</scope>
    <source>
        <strain evidence="11 12">NCTC13788</strain>
    </source>
</reference>
<feature type="compositionally biased region" description="Basic and acidic residues" evidence="6">
    <location>
        <begin position="89"/>
        <end position="101"/>
    </location>
</feature>
<keyword evidence="5" id="KW-0175">Coiled coil</keyword>
<feature type="compositionally biased region" description="Polar residues" evidence="6">
    <location>
        <begin position="299"/>
        <end position="308"/>
    </location>
</feature>
<feature type="coiled-coil region" evidence="5">
    <location>
        <begin position="714"/>
        <end position="767"/>
    </location>
</feature>
<feature type="compositionally biased region" description="Low complexity" evidence="6">
    <location>
        <begin position="72"/>
        <end position="87"/>
    </location>
</feature>
<dbReference type="NCBIfam" id="TIGR01167">
    <property type="entry name" value="LPXTG_anchor"/>
    <property type="match status" value="1"/>
</dbReference>
<feature type="domain" description="Gram-positive cocci surface proteins LPxTG" evidence="9">
    <location>
        <begin position="1188"/>
        <end position="1222"/>
    </location>
</feature>
<dbReference type="InterPro" id="IPR011098">
    <property type="entry name" value="G5_dom"/>
</dbReference>
<feature type="region of interest" description="Disordered" evidence="6">
    <location>
        <begin position="270"/>
        <end position="332"/>
    </location>
</feature>
<dbReference type="InterPro" id="IPR005877">
    <property type="entry name" value="YSIRK_signal_dom"/>
</dbReference>
<feature type="compositionally biased region" description="Polar residues" evidence="6">
    <location>
        <begin position="1084"/>
        <end position="1094"/>
    </location>
</feature>
<dbReference type="InterPro" id="IPR019931">
    <property type="entry name" value="LPXTG_anchor"/>
</dbReference>
<proteinExistence type="predicted"/>
<feature type="compositionally biased region" description="Basic and acidic residues" evidence="6">
    <location>
        <begin position="310"/>
        <end position="332"/>
    </location>
</feature>
<feature type="domain" description="G5" evidence="10">
    <location>
        <begin position="1052"/>
        <end position="1132"/>
    </location>
</feature>
<feature type="domain" description="G5" evidence="10">
    <location>
        <begin position="880"/>
        <end position="960"/>
    </location>
</feature>
<dbReference type="PROSITE" id="PS51109">
    <property type="entry name" value="G5"/>
    <property type="match status" value="3"/>
</dbReference>
<feature type="compositionally biased region" description="Basic and acidic residues" evidence="6">
    <location>
        <begin position="1131"/>
        <end position="1160"/>
    </location>
</feature>
<feature type="region of interest" description="Disordered" evidence="6">
    <location>
        <begin position="40"/>
        <end position="129"/>
    </location>
</feature>
<dbReference type="STRING" id="1123308.GCA_000380085_01913"/>
<dbReference type="Pfam" id="PF07501">
    <property type="entry name" value="G5"/>
    <property type="match status" value="3"/>
</dbReference>
<dbReference type="KEGG" id="smen:SAMEA4412692_1274"/>
<keyword evidence="2" id="KW-0964">Secreted</keyword>
<dbReference type="InterPro" id="IPR038349">
    <property type="entry name" value="GAG_BD_sf"/>
</dbReference>
<feature type="region of interest" description="Disordered" evidence="6">
    <location>
        <begin position="1074"/>
        <end position="1094"/>
    </location>
</feature>
<feature type="signal peptide" evidence="8">
    <location>
        <begin position="1"/>
        <end position="36"/>
    </location>
</feature>
<keyword evidence="7" id="KW-1133">Transmembrane helix</keyword>
<dbReference type="Gene3D" id="2.20.230.10">
    <property type="entry name" value="Resuscitation-promoting factor rpfb"/>
    <property type="match status" value="3"/>
</dbReference>
<dbReference type="PROSITE" id="PS50847">
    <property type="entry name" value="GRAM_POS_ANCHORING"/>
    <property type="match status" value="1"/>
</dbReference>
<evidence type="ECO:0000256" key="4">
    <source>
        <dbReference type="ARBA" id="ARBA00023088"/>
    </source>
</evidence>
<keyword evidence="7" id="KW-0472">Membrane</keyword>
<keyword evidence="1" id="KW-0134">Cell wall</keyword>
<feature type="region of interest" description="Disordered" evidence="6">
    <location>
        <begin position="1131"/>
        <end position="1191"/>
    </location>
</feature>
<feature type="coiled-coil region" evidence="5">
    <location>
        <begin position="511"/>
        <end position="597"/>
    </location>
</feature>
<keyword evidence="12" id="KW-1185">Reference proteome</keyword>
<feature type="chain" id="PRO_5012286194" evidence="8">
    <location>
        <begin position="37"/>
        <end position="1222"/>
    </location>
</feature>
<feature type="compositionally biased region" description="Polar residues" evidence="6">
    <location>
        <begin position="40"/>
        <end position="52"/>
    </location>
</feature>
<accession>A0A239SU07</accession>
<gene>
    <name evidence="11" type="primary">bag_3</name>
    <name evidence="11" type="ORF">SAMEA4412692_01274</name>
</gene>
<evidence type="ECO:0000256" key="5">
    <source>
        <dbReference type="SAM" id="Coils"/>
    </source>
</evidence>
<dbReference type="EMBL" id="LT906439">
    <property type="protein sequence ID" value="SNU88910.1"/>
    <property type="molecule type" value="Genomic_DNA"/>
</dbReference>
<feature type="compositionally biased region" description="Basic and acidic residues" evidence="6">
    <location>
        <begin position="120"/>
        <end position="129"/>
    </location>
</feature>
<evidence type="ECO:0000256" key="8">
    <source>
        <dbReference type="SAM" id="SignalP"/>
    </source>
</evidence>
<evidence type="ECO:0000259" key="10">
    <source>
        <dbReference type="PROSITE" id="PS51109"/>
    </source>
</evidence>